<dbReference type="RefSeq" id="WP_186768602.1">
    <property type="nucleotide sequence ID" value="NZ_JACOMF010000001.1"/>
</dbReference>
<accession>A0A9X0QUE9</accession>
<dbReference type="EMBL" id="JACOMF010000001">
    <property type="protein sequence ID" value="MBC4013836.1"/>
    <property type="molecule type" value="Genomic_DNA"/>
</dbReference>
<reference evidence="1" key="1">
    <citation type="submission" date="2020-08" db="EMBL/GenBank/DDBJ databases">
        <authorList>
            <person name="Hu Y."/>
            <person name="Nguyen S.V."/>
            <person name="Li F."/>
            <person name="Fanning S."/>
        </authorList>
    </citation>
    <scope>NUCLEOTIDE SEQUENCE</scope>
    <source>
        <strain evidence="1">SYSU D8009</strain>
    </source>
</reference>
<protein>
    <submittedName>
        <fullName evidence="1">Uncharacterized protein</fullName>
    </submittedName>
</protein>
<evidence type="ECO:0000313" key="1">
    <source>
        <dbReference type="EMBL" id="MBC4013836.1"/>
    </source>
</evidence>
<organism evidence="1 2">
    <name type="scientific">Siccirubricoccus deserti</name>
    <dbReference type="NCBI Taxonomy" id="2013562"/>
    <lineage>
        <taxon>Bacteria</taxon>
        <taxon>Pseudomonadati</taxon>
        <taxon>Pseudomonadota</taxon>
        <taxon>Alphaproteobacteria</taxon>
        <taxon>Acetobacterales</taxon>
        <taxon>Roseomonadaceae</taxon>
        <taxon>Siccirubricoccus</taxon>
    </lineage>
</organism>
<evidence type="ECO:0000313" key="2">
    <source>
        <dbReference type="Proteomes" id="UP000600101"/>
    </source>
</evidence>
<dbReference type="AlphaFoldDB" id="A0A9X0QUE9"/>
<sequence length="46" mass="4926">MRTNLRRIALRGMDILLLVARDSTGFRASLAMRVPVVAGETVVAAG</sequence>
<dbReference type="Proteomes" id="UP000600101">
    <property type="component" value="Unassembled WGS sequence"/>
</dbReference>
<name>A0A9X0QUE9_9PROT</name>
<proteinExistence type="predicted"/>
<comment type="caution">
    <text evidence="1">The sequence shown here is derived from an EMBL/GenBank/DDBJ whole genome shotgun (WGS) entry which is preliminary data.</text>
</comment>
<keyword evidence="2" id="KW-1185">Reference proteome</keyword>
<gene>
    <name evidence="1" type="ORF">H7965_00755</name>
</gene>